<reference evidence="3" key="1">
    <citation type="journal article" date="2019" name="Sci. Rep.">
        <title>Draft genome of Tanacetum cinerariifolium, the natural source of mosquito coil.</title>
        <authorList>
            <person name="Yamashiro T."/>
            <person name="Shiraishi A."/>
            <person name="Satake H."/>
            <person name="Nakayama K."/>
        </authorList>
    </citation>
    <scope>NUCLEOTIDE SEQUENCE</scope>
</reference>
<dbReference type="AlphaFoldDB" id="A0A699H707"/>
<gene>
    <name evidence="3" type="ORF">Tci_341675</name>
</gene>
<sequence length="186" mass="21530">ALEVLPADMKAEAKAKLNKKAHTNIEVNFGDEDLALLLLTSLPELYEYFVDTLLYGRDALTLEDVMATLNSKEIKQRSKAKGDNGKGLYVRRRSDRRDSHQSRRKSRSKSRGERLKCYICQSEDHLKRNCMKNNRKKSTCYVKKEDYPSFSGLIYDGSKVMMVMGEEALLDWIMDSPHETHVRFIF</sequence>
<feature type="non-terminal residue" evidence="3">
    <location>
        <position position="1"/>
    </location>
</feature>
<accession>A0A699H707</accession>
<feature type="region of interest" description="Disordered" evidence="1">
    <location>
        <begin position="73"/>
        <end position="110"/>
    </location>
</feature>
<dbReference type="InterPro" id="IPR001878">
    <property type="entry name" value="Znf_CCHC"/>
</dbReference>
<evidence type="ECO:0000313" key="3">
    <source>
        <dbReference type="EMBL" id="GEX69700.1"/>
    </source>
</evidence>
<dbReference type="GO" id="GO:0003676">
    <property type="term" value="F:nucleic acid binding"/>
    <property type="evidence" value="ECO:0007669"/>
    <property type="project" value="InterPro"/>
</dbReference>
<feature type="domain" description="CCHC-type" evidence="2">
    <location>
        <begin position="116"/>
        <end position="132"/>
    </location>
</feature>
<dbReference type="Pfam" id="PF14223">
    <property type="entry name" value="Retrotran_gag_2"/>
    <property type="match status" value="1"/>
</dbReference>
<protein>
    <submittedName>
        <fullName evidence="3">Retrovirus-related Pol polyprotein from transposon TNT 1-94</fullName>
    </submittedName>
</protein>
<dbReference type="EMBL" id="BKCJ010124235">
    <property type="protein sequence ID" value="GEX69700.1"/>
    <property type="molecule type" value="Genomic_DNA"/>
</dbReference>
<dbReference type="Pfam" id="PF00098">
    <property type="entry name" value="zf-CCHC"/>
    <property type="match status" value="1"/>
</dbReference>
<comment type="caution">
    <text evidence="3">The sequence shown here is derived from an EMBL/GenBank/DDBJ whole genome shotgun (WGS) entry which is preliminary data.</text>
</comment>
<evidence type="ECO:0000256" key="1">
    <source>
        <dbReference type="SAM" id="MobiDB-lite"/>
    </source>
</evidence>
<name>A0A699H707_TANCI</name>
<feature type="compositionally biased region" description="Basic and acidic residues" evidence="1">
    <location>
        <begin position="73"/>
        <end position="84"/>
    </location>
</feature>
<dbReference type="GO" id="GO:0008270">
    <property type="term" value="F:zinc ion binding"/>
    <property type="evidence" value="ECO:0007669"/>
    <property type="project" value="InterPro"/>
</dbReference>
<evidence type="ECO:0000259" key="2">
    <source>
        <dbReference type="Pfam" id="PF00098"/>
    </source>
</evidence>
<organism evidence="3">
    <name type="scientific">Tanacetum cinerariifolium</name>
    <name type="common">Dalmatian daisy</name>
    <name type="synonym">Chrysanthemum cinerariifolium</name>
    <dbReference type="NCBI Taxonomy" id="118510"/>
    <lineage>
        <taxon>Eukaryota</taxon>
        <taxon>Viridiplantae</taxon>
        <taxon>Streptophyta</taxon>
        <taxon>Embryophyta</taxon>
        <taxon>Tracheophyta</taxon>
        <taxon>Spermatophyta</taxon>
        <taxon>Magnoliopsida</taxon>
        <taxon>eudicotyledons</taxon>
        <taxon>Gunneridae</taxon>
        <taxon>Pentapetalae</taxon>
        <taxon>asterids</taxon>
        <taxon>campanulids</taxon>
        <taxon>Asterales</taxon>
        <taxon>Asteraceae</taxon>
        <taxon>Asteroideae</taxon>
        <taxon>Anthemideae</taxon>
        <taxon>Anthemidinae</taxon>
        <taxon>Tanacetum</taxon>
    </lineage>
</organism>
<proteinExistence type="predicted"/>